<keyword evidence="2" id="KW-0418">Kinase</keyword>
<dbReference type="InterPro" id="IPR011009">
    <property type="entry name" value="Kinase-like_dom_sf"/>
</dbReference>
<dbReference type="AlphaFoldDB" id="A0A2V1D1S1"/>
<keyword evidence="2" id="KW-0808">Transferase</keyword>
<evidence type="ECO:0000259" key="1">
    <source>
        <dbReference type="PROSITE" id="PS50011"/>
    </source>
</evidence>
<dbReference type="OrthoDB" id="4062651at2759"/>
<dbReference type="PROSITE" id="PS50011">
    <property type="entry name" value="PROTEIN_KINASE_DOM"/>
    <property type="match status" value="1"/>
</dbReference>
<dbReference type="SMART" id="SM00220">
    <property type="entry name" value="S_TKc"/>
    <property type="match status" value="1"/>
</dbReference>
<dbReference type="GO" id="GO:0004674">
    <property type="term" value="F:protein serine/threonine kinase activity"/>
    <property type="evidence" value="ECO:0007669"/>
    <property type="project" value="TreeGrafter"/>
</dbReference>
<dbReference type="PROSITE" id="PS00108">
    <property type="entry name" value="PROTEIN_KINASE_ST"/>
    <property type="match status" value="1"/>
</dbReference>
<dbReference type="PANTHER" id="PTHR24359:SF1">
    <property type="entry name" value="INHIBITOR OF NUCLEAR FACTOR KAPPA-B KINASE EPSILON SUBUNIT HOMOLOG 1-RELATED"/>
    <property type="match status" value="1"/>
</dbReference>
<feature type="domain" description="Protein kinase" evidence="1">
    <location>
        <begin position="151"/>
        <end position="530"/>
    </location>
</feature>
<dbReference type="InterPro" id="IPR000719">
    <property type="entry name" value="Prot_kinase_dom"/>
</dbReference>
<proteinExistence type="predicted"/>
<dbReference type="SUPFAM" id="SSF56112">
    <property type="entry name" value="Protein kinase-like (PK-like)"/>
    <property type="match status" value="1"/>
</dbReference>
<dbReference type="GO" id="GO:0005524">
    <property type="term" value="F:ATP binding"/>
    <property type="evidence" value="ECO:0007669"/>
    <property type="project" value="InterPro"/>
</dbReference>
<name>A0A2V1D1S1_9PLEO</name>
<dbReference type="EMBL" id="KZ805750">
    <property type="protein sequence ID" value="PVH91951.1"/>
    <property type="molecule type" value="Genomic_DNA"/>
</dbReference>
<dbReference type="PANTHER" id="PTHR24359">
    <property type="entry name" value="SERINE/THREONINE-PROTEIN KINASE SBK1"/>
    <property type="match status" value="1"/>
</dbReference>
<sequence>MNQQHPDLQFLPETALKELFNIENIAKILESHKERLQSDISILLSYIETRATRIFAVLAWSQLEELIEEFFLYDFNDEKLPVRVEIDEEQNLIEAFSFRSRWLSVDEHPFNFNRWTERNIDAFCDHDQWPFLSPIFYEEKFRYEFHERTRMPFVDERPQSEKETLFSVVQEWRIHRDHIRNPHLIRLPNDPKDHPTVAVKRLKQLDLTDDEFKTLTEAEVDALETIRKLNHPHLVRAVAYYTRGKSHYIMFPWADQGNLRDIWVKDRPKLDEKFLQWVFSQLYGLAEAIKALHHSNKEKALRHGDLKPENILCFENLEKEQNNGFLSCILVVADVGSSRSHDNVTELRTNSTRTKIGTIKYKPPETELQPNEPLSRRYDIWSLGCIYLEFMIWLLYGPGGFVQFREDLNSLGENTRFYVVEGGLDLRNRTFRLNGVVQRWVDWIKEDKRCPHHTAMRRLLDLVVDRLLIADISRASSVFTRGTQQTVDSTATNPAPVPTIIIRQPLFEVDPADRLKSSRATAEELCDELMMILDDTTSKHLEWIDWSVSAQSGPGRFADRLGTTDN</sequence>
<dbReference type="Gene3D" id="3.30.200.20">
    <property type="entry name" value="Phosphorylase Kinase, domain 1"/>
    <property type="match status" value="1"/>
</dbReference>
<evidence type="ECO:0000313" key="3">
    <source>
        <dbReference type="Proteomes" id="UP000244855"/>
    </source>
</evidence>
<organism evidence="2 3">
    <name type="scientific">Periconia macrospinosa</name>
    <dbReference type="NCBI Taxonomy" id="97972"/>
    <lineage>
        <taxon>Eukaryota</taxon>
        <taxon>Fungi</taxon>
        <taxon>Dikarya</taxon>
        <taxon>Ascomycota</taxon>
        <taxon>Pezizomycotina</taxon>
        <taxon>Dothideomycetes</taxon>
        <taxon>Pleosporomycetidae</taxon>
        <taxon>Pleosporales</taxon>
        <taxon>Massarineae</taxon>
        <taxon>Periconiaceae</taxon>
        <taxon>Periconia</taxon>
    </lineage>
</organism>
<dbReference type="Gene3D" id="1.10.510.10">
    <property type="entry name" value="Transferase(Phosphotransferase) domain 1"/>
    <property type="match status" value="1"/>
</dbReference>
<protein>
    <submittedName>
        <fullName evidence="2">Kinase-like protein</fullName>
    </submittedName>
</protein>
<evidence type="ECO:0000313" key="2">
    <source>
        <dbReference type="EMBL" id="PVH91951.1"/>
    </source>
</evidence>
<dbReference type="STRING" id="97972.A0A2V1D1S1"/>
<dbReference type="Proteomes" id="UP000244855">
    <property type="component" value="Unassembled WGS sequence"/>
</dbReference>
<accession>A0A2V1D1S1</accession>
<dbReference type="CDD" id="cd00180">
    <property type="entry name" value="PKc"/>
    <property type="match status" value="1"/>
</dbReference>
<keyword evidence="3" id="KW-1185">Reference proteome</keyword>
<dbReference type="Pfam" id="PF00069">
    <property type="entry name" value="Pkinase"/>
    <property type="match status" value="1"/>
</dbReference>
<dbReference type="InterPro" id="IPR008271">
    <property type="entry name" value="Ser/Thr_kinase_AS"/>
</dbReference>
<gene>
    <name evidence="2" type="ORF">DM02DRAFT_544743</name>
</gene>
<reference evidence="2 3" key="1">
    <citation type="journal article" date="2018" name="Sci. Rep.">
        <title>Comparative genomics provides insights into the lifestyle and reveals functional heterogeneity of dark septate endophytic fungi.</title>
        <authorList>
            <person name="Knapp D.G."/>
            <person name="Nemeth J.B."/>
            <person name="Barry K."/>
            <person name="Hainaut M."/>
            <person name="Henrissat B."/>
            <person name="Johnson J."/>
            <person name="Kuo A."/>
            <person name="Lim J.H.P."/>
            <person name="Lipzen A."/>
            <person name="Nolan M."/>
            <person name="Ohm R.A."/>
            <person name="Tamas L."/>
            <person name="Grigoriev I.V."/>
            <person name="Spatafora J.W."/>
            <person name="Nagy L.G."/>
            <person name="Kovacs G.M."/>
        </authorList>
    </citation>
    <scope>NUCLEOTIDE SEQUENCE [LARGE SCALE GENOMIC DNA]</scope>
    <source>
        <strain evidence="2 3">DSE2036</strain>
    </source>
</reference>